<comment type="similarity">
    <text evidence="1">Belongs to the asteroid family.</text>
</comment>
<name>A0A653DWS3_CALMS</name>
<dbReference type="InterPro" id="IPR029060">
    <property type="entry name" value="PIN-like_dom_sf"/>
</dbReference>
<evidence type="ECO:0000256" key="1">
    <source>
        <dbReference type="ARBA" id="ARBA00007398"/>
    </source>
</evidence>
<organism evidence="4 5">
    <name type="scientific">Callosobruchus maculatus</name>
    <name type="common">Southern cowpea weevil</name>
    <name type="synonym">Pulse bruchid</name>
    <dbReference type="NCBI Taxonomy" id="64391"/>
    <lineage>
        <taxon>Eukaryota</taxon>
        <taxon>Metazoa</taxon>
        <taxon>Ecdysozoa</taxon>
        <taxon>Arthropoda</taxon>
        <taxon>Hexapoda</taxon>
        <taxon>Insecta</taxon>
        <taxon>Pterygota</taxon>
        <taxon>Neoptera</taxon>
        <taxon>Endopterygota</taxon>
        <taxon>Coleoptera</taxon>
        <taxon>Polyphaga</taxon>
        <taxon>Cucujiformia</taxon>
        <taxon>Chrysomeloidea</taxon>
        <taxon>Chrysomelidae</taxon>
        <taxon>Bruchinae</taxon>
        <taxon>Bruchini</taxon>
        <taxon>Callosobruchus</taxon>
    </lineage>
</organism>
<dbReference type="InterPro" id="IPR006085">
    <property type="entry name" value="XPG_DNA_repair_N"/>
</dbReference>
<evidence type="ECO:0000256" key="2">
    <source>
        <dbReference type="SAM" id="MobiDB-lite"/>
    </source>
</evidence>
<feature type="domain" description="XPG N-terminal" evidence="3">
    <location>
        <begin position="1"/>
        <end position="97"/>
    </location>
</feature>
<protein>
    <recommendedName>
        <fullName evidence="3">XPG N-terminal domain-containing protein</fullName>
    </recommendedName>
</protein>
<dbReference type="InterPro" id="IPR026832">
    <property type="entry name" value="Asteroid"/>
</dbReference>
<feature type="region of interest" description="Disordered" evidence="2">
    <location>
        <begin position="328"/>
        <end position="357"/>
    </location>
</feature>
<dbReference type="PANTHER" id="PTHR15665:SF1">
    <property type="entry name" value="PROTEIN ASTEROID HOMOLOG 1"/>
    <property type="match status" value="1"/>
</dbReference>
<dbReference type="Proteomes" id="UP000410492">
    <property type="component" value="Unassembled WGS sequence"/>
</dbReference>
<feature type="compositionally biased region" description="Basic residues" evidence="2">
    <location>
        <begin position="691"/>
        <end position="700"/>
    </location>
</feature>
<feature type="compositionally biased region" description="Basic and acidic residues" evidence="2">
    <location>
        <begin position="345"/>
        <end position="355"/>
    </location>
</feature>
<feature type="region of interest" description="Disordered" evidence="2">
    <location>
        <begin position="684"/>
        <end position="718"/>
    </location>
</feature>
<dbReference type="Gene3D" id="3.40.50.1010">
    <property type="entry name" value="5'-nuclease"/>
    <property type="match status" value="1"/>
</dbReference>
<accession>A0A653DWS3</accession>
<evidence type="ECO:0000313" key="4">
    <source>
        <dbReference type="EMBL" id="VEN64577.1"/>
    </source>
</evidence>
<dbReference type="OrthoDB" id="25987at2759"/>
<feature type="compositionally biased region" description="Acidic residues" evidence="2">
    <location>
        <begin position="332"/>
        <end position="344"/>
    </location>
</feature>
<dbReference type="GO" id="GO:0004518">
    <property type="term" value="F:nuclease activity"/>
    <property type="evidence" value="ECO:0007669"/>
    <property type="project" value="InterPro"/>
</dbReference>
<dbReference type="Pfam" id="PF00752">
    <property type="entry name" value="XPG_N"/>
    <property type="match status" value="1"/>
</dbReference>
<sequence length="735" mass="84058">MGIPGLTTFIENRADLYMDNYKLHDTSLVIDGNSLACQIYQQSGSNMCFGGDYDKYGHIIMVFFEALFKCKITPYIVFDGGYESRKMKTIIDRMKNRIKAAENMSGVGGHSSVFPLFIRETLRDIGLKWEVKMVQCDFEGDTDIANIARRLGCPVLSFDSDFYIFDGLYIPFTRLDMTVRKNVDSSTKTPYNYLECQIYNIDKFLCSYGRVDKSNLPLLAVLLGNDYVKRSMFSMFYQNLKVQNCHGRHRSESQNRIKSVLVWLQNETRESAIRKVLGRYRKEKREKILESINNAIKGYNCFDSMYLKYLGISPSDVQSKDESINLNKLGDIEEPSEPEDDEEKQSESDSDKEITFSEDNGESKLPIIFKENFRKCLYPPCFMDISFRHKYYCIAQVEDVTADNAYVVSFDIISAIFKILTGLSEGLSCIGRVGRLVGKMDVPAHNGPLPTLEEIENMDNTKKQKVFFKILNLDDTFKDCLSLFPYSWHIYILAIKYATDKSKLNWPLVYSLIMSKIIISCIDYRTGFIRSVATFMKKYAAKLGEPVETKDVPSSSQDVSDCLNNISTIDSIHCMNSLIHYFQKDQKVASSYKFFDRNLVHSISEFQSILLHLKYLNNLLQRPFHDFCVSGCLNCTFVYNFTANLAKRGNIENYLESVLCKAPTVLRTVFAVINSVKEFGTVSTENVNPPPKKRKKKKKTVTSIADDASNDESEGEAWIDPNNKFCLLQSSDTGK</sequence>
<keyword evidence="5" id="KW-1185">Reference proteome</keyword>
<dbReference type="EMBL" id="CAACVG010015550">
    <property type="protein sequence ID" value="VEN64577.1"/>
    <property type="molecule type" value="Genomic_DNA"/>
</dbReference>
<feature type="compositionally biased region" description="Acidic residues" evidence="2">
    <location>
        <begin position="708"/>
        <end position="717"/>
    </location>
</feature>
<dbReference type="AlphaFoldDB" id="A0A653DWS3"/>
<evidence type="ECO:0000313" key="5">
    <source>
        <dbReference type="Proteomes" id="UP000410492"/>
    </source>
</evidence>
<dbReference type="SUPFAM" id="SSF88723">
    <property type="entry name" value="PIN domain-like"/>
    <property type="match status" value="1"/>
</dbReference>
<gene>
    <name evidence="4" type="ORF">CALMAC_LOCUS21067</name>
</gene>
<dbReference type="PANTHER" id="PTHR15665">
    <property type="entry name" value="ASTEROID PROTEIN"/>
    <property type="match status" value="1"/>
</dbReference>
<evidence type="ECO:0000259" key="3">
    <source>
        <dbReference type="Pfam" id="PF00752"/>
    </source>
</evidence>
<reference evidence="4 5" key="1">
    <citation type="submission" date="2019-01" db="EMBL/GenBank/DDBJ databases">
        <authorList>
            <person name="Sayadi A."/>
        </authorList>
    </citation>
    <scope>NUCLEOTIDE SEQUENCE [LARGE SCALE GENOMIC DNA]</scope>
</reference>
<proteinExistence type="inferred from homology"/>